<dbReference type="Proteomes" id="UP000783253">
    <property type="component" value="Unassembled WGS sequence"/>
</dbReference>
<keyword evidence="2" id="KW-1133">Transmembrane helix</keyword>
<dbReference type="EMBL" id="JAIGNK010000001">
    <property type="protein sequence ID" value="MBX7457436.1"/>
    <property type="molecule type" value="Genomic_DNA"/>
</dbReference>
<reference evidence="3 4" key="1">
    <citation type="submission" date="2021-08" db="EMBL/GenBank/DDBJ databases">
        <title>Comparative Genomics Analysis of the Genus Qipengyuania Reveals Extensive Genetic Diversity and Metabolic Versatility, Including the Description of Fifteen Novel Species.</title>
        <authorList>
            <person name="Liu Y."/>
        </authorList>
    </citation>
    <scope>NUCLEOTIDE SEQUENCE [LARGE SCALE GENOMIC DNA]</scope>
    <source>
        <strain evidence="3 4">1NDH17</strain>
    </source>
</reference>
<gene>
    <name evidence="3" type="ORF">K3152_04180</name>
</gene>
<feature type="coiled-coil region" evidence="1">
    <location>
        <begin position="695"/>
        <end position="725"/>
    </location>
</feature>
<comment type="caution">
    <text evidence="3">The sequence shown here is derived from an EMBL/GenBank/DDBJ whole genome shotgun (WGS) entry which is preliminary data.</text>
</comment>
<feature type="transmembrane region" description="Helical" evidence="2">
    <location>
        <begin position="91"/>
        <end position="112"/>
    </location>
</feature>
<feature type="coiled-coil region" evidence="1">
    <location>
        <begin position="316"/>
        <end position="394"/>
    </location>
</feature>
<sequence>MAKRSHIKVVDGENTAVDTPETDLVLEQEVVDEPAADEYVEHEEWFEEEPNQPRRNWLVPSLALLAIAGWTAFYGWANQSAMLGGGTPQEWAGWIVEWSVPTLLVVALWILATRNSTREARRYGEVARSLSEESALLERRLVTVNRELSLAREFLGNQSRDLEYLGRSASEKISEHADRLQGLIRDNGEQVDAIHGTSGAALENMEKLRDNLPVIANSARDVSNQIGGVGRTAQEQLGALVGGFERLNQFGEASERQVASLRKRVDEALAAFAEQANELETVTAERFAALSEGSDAIRSDLQAQEIEALSALRARSMALRSELAEAHAAANEEEAQVLAAMRERLLALREEATELASGIREGEEAAIGAWGGQVDAMKARLEEAVAEIKEIDAAALEAANTKLRALFDEAQSVDARITERNRLFEEETLRRNESLSAAQDEMAEALTTRMAELDATIAERREAQRAQLTAMVEEGEALGERVAALGETFGSVAAQGYEARETLAGGIDALSAQLRSSREALDGTDQDIARLTDASVRLLELIQASAKQSADTLPKAMEASEERLAAIEHRASEIHTLLDNARLTGETLTEGMTVIEDRTRNAMEGFDAFQQDFDGTSTRQIESVERLRASLANLAEDSNTFADQVQGELRTAIAALEEKARGALAAIEDEQAGRISSIADSIGARTSEQIEQVLAERTETALAELDEARNRSNQATRDMTQHLRDQLGRLNELTVNLESRIAHARDKATDSVDGDFARRVALITESLNSNAIDIAKALSSEVTDTAWASYLRGDRGIFTRRAVRLLDNSEAREIAELYDGDADFREHVNRYIHDFEAMLRTMLSTRDGNAVSVTLLSSDMGKLYVVLAQALERLRQ</sequence>
<evidence type="ECO:0000256" key="1">
    <source>
        <dbReference type="SAM" id="Coils"/>
    </source>
</evidence>
<protein>
    <submittedName>
        <fullName evidence="3">ATPase</fullName>
    </submittedName>
</protein>
<name>A0ABS7IYZ5_9SPHN</name>
<keyword evidence="2" id="KW-0812">Transmembrane</keyword>
<accession>A0ABS7IYZ5</accession>
<keyword evidence="2" id="KW-0472">Membrane</keyword>
<evidence type="ECO:0000313" key="3">
    <source>
        <dbReference type="EMBL" id="MBX7457436.1"/>
    </source>
</evidence>
<evidence type="ECO:0000313" key="4">
    <source>
        <dbReference type="Proteomes" id="UP000783253"/>
    </source>
</evidence>
<evidence type="ECO:0000256" key="2">
    <source>
        <dbReference type="SAM" id="Phobius"/>
    </source>
</evidence>
<keyword evidence="1" id="KW-0175">Coiled coil</keyword>
<dbReference type="RefSeq" id="WP_221572743.1">
    <property type="nucleotide sequence ID" value="NZ_JAIGNK010000001.1"/>
</dbReference>
<proteinExistence type="predicted"/>
<keyword evidence="4" id="KW-1185">Reference proteome</keyword>
<feature type="transmembrane region" description="Helical" evidence="2">
    <location>
        <begin position="57"/>
        <end position="76"/>
    </location>
</feature>
<organism evidence="3 4">
    <name type="scientific">Qipengyuania polymorpha</name>
    <dbReference type="NCBI Taxonomy" id="2867234"/>
    <lineage>
        <taxon>Bacteria</taxon>
        <taxon>Pseudomonadati</taxon>
        <taxon>Pseudomonadota</taxon>
        <taxon>Alphaproteobacteria</taxon>
        <taxon>Sphingomonadales</taxon>
        <taxon>Erythrobacteraceae</taxon>
        <taxon>Qipengyuania</taxon>
    </lineage>
</organism>